<dbReference type="InterPro" id="IPR005252">
    <property type="entry name" value="CoaBC"/>
</dbReference>
<keyword evidence="8" id="KW-1185">Reference proteome</keyword>
<dbReference type="EC" id="4.1.1.36" evidence="3"/>
<comment type="pathway">
    <text evidence="3 4">Cofactor biosynthesis; coenzyme A biosynthesis; CoA from (R)-pantothenate: step 2/5.</text>
</comment>
<keyword evidence="1 3" id="KW-0210">Decarboxylase</keyword>
<dbReference type="GO" id="GO:0015937">
    <property type="term" value="P:coenzyme A biosynthetic process"/>
    <property type="evidence" value="ECO:0007669"/>
    <property type="project" value="UniProtKB-UniRule"/>
</dbReference>
<gene>
    <name evidence="3" type="primary">coaBC</name>
    <name evidence="7" type="ORF">ADN00_18635</name>
</gene>
<dbReference type="EMBL" id="LGCL01000045">
    <property type="protein sequence ID" value="KPL70066.1"/>
    <property type="molecule type" value="Genomic_DNA"/>
</dbReference>
<dbReference type="EC" id="6.3.2.5" evidence="3"/>
<dbReference type="NCBIfam" id="TIGR00521">
    <property type="entry name" value="coaBC_dfp"/>
    <property type="match status" value="1"/>
</dbReference>
<name>A0A0N8GKL9_9CHLR</name>
<dbReference type="HAMAP" id="MF_02225">
    <property type="entry name" value="CoaBC"/>
    <property type="match status" value="1"/>
</dbReference>
<keyword evidence="3" id="KW-0511">Multifunctional enzyme</keyword>
<evidence type="ECO:0000259" key="6">
    <source>
        <dbReference type="Pfam" id="PF04127"/>
    </source>
</evidence>
<comment type="caution">
    <text evidence="3">Lacks conserved residue(s) required for the propagation of feature annotation.</text>
</comment>
<keyword evidence="3 4" id="KW-0436">Ligase</keyword>
<dbReference type="InterPro" id="IPR003382">
    <property type="entry name" value="Flavoprotein"/>
</dbReference>
<keyword evidence="3 4" id="KW-0285">Flavoprotein</keyword>
<feature type="region of interest" description="Phosphopantothenoylcysteine decarboxylase" evidence="3">
    <location>
        <begin position="1"/>
        <end position="192"/>
    </location>
</feature>
<evidence type="ECO:0000313" key="7">
    <source>
        <dbReference type="EMBL" id="KPL70066.1"/>
    </source>
</evidence>
<dbReference type="STRING" id="1134406.ADN00_18635"/>
<organism evidence="7 8">
    <name type="scientific">Ornatilinea apprima</name>
    <dbReference type="NCBI Taxonomy" id="1134406"/>
    <lineage>
        <taxon>Bacteria</taxon>
        <taxon>Bacillati</taxon>
        <taxon>Chloroflexota</taxon>
        <taxon>Anaerolineae</taxon>
        <taxon>Anaerolineales</taxon>
        <taxon>Anaerolineaceae</taxon>
        <taxon>Ornatilinea</taxon>
    </lineage>
</organism>
<comment type="pathway">
    <text evidence="3 4">Cofactor biosynthesis; coenzyme A biosynthesis; CoA from (R)-pantothenate: step 3/5.</text>
</comment>
<keyword evidence="3" id="KW-0479">Metal-binding</keyword>
<comment type="function">
    <text evidence="3">Catalyzes two sequential steps in the biosynthesis of coenzyme A. In the first step cysteine is conjugated to 4'-phosphopantothenate to form 4-phosphopantothenoylcysteine. In the second step the latter compound is decarboxylated to form 4'-phosphopantotheine.</text>
</comment>
<comment type="similarity">
    <text evidence="3 4">In the N-terminal section; belongs to the HFCD (homo-oligomeric flavin containing Cys decarboxylase) superfamily.</text>
</comment>
<proteinExistence type="inferred from homology"/>
<keyword evidence="3 4" id="KW-0288">FMN</keyword>
<accession>A0A0N8GKL9</accession>
<comment type="catalytic activity">
    <reaction evidence="3 4">
        <text>N-[(R)-4-phosphopantothenoyl]-L-cysteine + H(+) = (R)-4'-phosphopantetheine + CO2</text>
        <dbReference type="Rhea" id="RHEA:16793"/>
        <dbReference type="ChEBI" id="CHEBI:15378"/>
        <dbReference type="ChEBI" id="CHEBI:16526"/>
        <dbReference type="ChEBI" id="CHEBI:59458"/>
        <dbReference type="ChEBI" id="CHEBI:61723"/>
        <dbReference type="EC" id="4.1.1.36"/>
    </reaction>
</comment>
<dbReference type="Pfam" id="PF02441">
    <property type="entry name" value="Flavoprotein"/>
    <property type="match status" value="1"/>
</dbReference>
<feature type="binding site" evidence="3">
    <location>
        <position position="343"/>
    </location>
    <ligand>
        <name>CTP</name>
        <dbReference type="ChEBI" id="CHEBI:37563"/>
    </ligand>
</feature>
<keyword evidence="2 3" id="KW-0456">Lyase</keyword>
<dbReference type="SUPFAM" id="SSF52507">
    <property type="entry name" value="Homo-oligomeric flavin-containing Cys decarboxylases, HFCD"/>
    <property type="match status" value="1"/>
</dbReference>
<dbReference type="GO" id="GO:0015941">
    <property type="term" value="P:pantothenate catabolic process"/>
    <property type="evidence" value="ECO:0007669"/>
    <property type="project" value="InterPro"/>
</dbReference>
<dbReference type="PATRIC" id="fig|1134406.4.peg.3036"/>
<comment type="caution">
    <text evidence="7">The sequence shown here is derived from an EMBL/GenBank/DDBJ whole genome shotgun (WGS) entry which is preliminary data.</text>
</comment>
<dbReference type="GO" id="GO:0071513">
    <property type="term" value="C:phosphopantothenoylcysteine decarboxylase complex"/>
    <property type="evidence" value="ECO:0007669"/>
    <property type="project" value="TreeGrafter"/>
</dbReference>
<evidence type="ECO:0000256" key="3">
    <source>
        <dbReference type="HAMAP-Rule" id="MF_02225"/>
    </source>
</evidence>
<comment type="cofactor">
    <cofactor evidence="3">
        <name>FMN</name>
        <dbReference type="ChEBI" id="CHEBI:58210"/>
    </cofactor>
    <text evidence="3">Binds 1 FMN per subunit.</text>
</comment>
<dbReference type="SUPFAM" id="SSF102645">
    <property type="entry name" value="CoaB-like"/>
    <property type="match status" value="1"/>
</dbReference>
<feature type="binding site" evidence="3">
    <location>
        <position position="329"/>
    </location>
    <ligand>
        <name>CTP</name>
        <dbReference type="ChEBI" id="CHEBI:37563"/>
    </ligand>
</feature>
<dbReference type="GO" id="GO:0046872">
    <property type="term" value="F:metal ion binding"/>
    <property type="evidence" value="ECO:0007669"/>
    <property type="project" value="UniProtKB-KW"/>
</dbReference>
<dbReference type="GO" id="GO:0004632">
    <property type="term" value="F:phosphopantothenate--cysteine ligase activity"/>
    <property type="evidence" value="ECO:0007669"/>
    <property type="project" value="UniProtKB-UniRule"/>
</dbReference>
<dbReference type="OrthoDB" id="9802554at2"/>
<feature type="region of interest" description="Phosphopantothenate--cysteine ligase" evidence="3">
    <location>
        <begin position="193"/>
        <end position="403"/>
    </location>
</feature>
<comment type="function">
    <text evidence="4">Catalyzes two steps in the biosynthesis of coenzyme A. In the first step cysteine is conjugated to 4'-phosphopantothenate to form 4-phosphopantothenoylcysteine, in the latter compound is decarboxylated to form 4'-phosphopantotheine.</text>
</comment>
<dbReference type="AlphaFoldDB" id="A0A0N8GKL9"/>
<dbReference type="GO" id="GO:0010181">
    <property type="term" value="F:FMN binding"/>
    <property type="evidence" value="ECO:0007669"/>
    <property type="project" value="UniProtKB-UniRule"/>
</dbReference>
<dbReference type="Proteomes" id="UP000050417">
    <property type="component" value="Unassembled WGS sequence"/>
</dbReference>
<dbReference type="GO" id="GO:0004633">
    <property type="term" value="F:phosphopantothenoylcysteine decarboxylase activity"/>
    <property type="evidence" value="ECO:0007669"/>
    <property type="project" value="UniProtKB-UniRule"/>
</dbReference>
<feature type="domain" description="Flavoprotein" evidence="5">
    <location>
        <begin position="8"/>
        <end position="178"/>
    </location>
</feature>
<dbReference type="InterPro" id="IPR036551">
    <property type="entry name" value="Flavin_trans-like"/>
</dbReference>
<evidence type="ECO:0000313" key="8">
    <source>
        <dbReference type="Proteomes" id="UP000050417"/>
    </source>
</evidence>
<dbReference type="Gene3D" id="3.40.50.1950">
    <property type="entry name" value="Flavin prenyltransferase-like"/>
    <property type="match status" value="1"/>
</dbReference>
<evidence type="ECO:0000256" key="1">
    <source>
        <dbReference type="ARBA" id="ARBA00022793"/>
    </source>
</evidence>
<comment type="similarity">
    <text evidence="3 4">In the C-terminal section; belongs to the PPC synthetase family.</text>
</comment>
<dbReference type="Pfam" id="PF04127">
    <property type="entry name" value="DFP"/>
    <property type="match status" value="1"/>
</dbReference>
<dbReference type="UniPathway" id="UPA00241">
    <property type="reaction ID" value="UER00353"/>
</dbReference>
<dbReference type="InterPro" id="IPR007085">
    <property type="entry name" value="DNA/pantothenate-metab_flavo_C"/>
</dbReference>
<dbReference type="InterPro" id="IPR035929">
    <property type="entry name" value="CoaB-like_sf"/>
</dbReference>
<evidence type="ECO:0000256" key="2">
    <source>
        <dbReference type="ARBA" id="ARBA00023239"/>
    </source>
</evidence>
<keyword evidence="3" id="KW-0460">Magnesium</keyword>
<feature type="binding site" evidence="3">
    <location>
        <position position="281"/>
    </location>
    <ligand>
        <name>CTP</name>
        <dbReference type="ChEBI" id="CHEBI:37563"/>
    </ligand>
</feature>
<dbReference type="PANTHER" id="PTHR14359">
    <property type="entry name" value="HOMO-OLIGOMERIC FLAVIN CONTAINING CYS DECARBOXYLASE FAMILY"/>
    <property type="match status" value="1"/>
</dbReference>
<reference evidence="7 8" key="1">
    <citation type="submission" date="2015-07" db="EMBL/GenBank/DDBJ databases">
        <title>Genome sequence of Ornatilinea apprima DSM 23815.</title>
        <authorList>
            <person name="Hemp J."/>
            <person name="Ward L.M."/>
            <person name="Pace L.A."/>
            <person name="Fischer W.W."/>
        </authorList>
    </citation>
    <scope>NUCLEOTIDE SEQUENCE [LARGE SCALE GENOMIC DNA]</scope>
    <source>
        <strain evidence="7 8">P3M-1</strain>
    </source>
</reference>
<dbReference type="PANTHER" id="PTHR14359:SF6">
    <property type="entry name" value="PHOSPHOPANTOTHENOYLCYSTEINE DECARBOXYLASE"/>
    <property type="match status" value="1"/>
</dbReference>
<dbReference type="Gene3D" id="3.40.50.10300">
    <property type="entry name" value="CoaB-like"/>
    <property type="match status" value="1"/>
</dbReference>
<feature type="binding site" evidence="3">
    <location>
        <position position="347"/>
    </location>
    <ligand>
        <name>CTP</name>
        <dbReference type="ChEBI" id="CHEBI:37563"/>
    </ligand>
</feature>
<comment type="catalytic activity">
    <reaction evidence="3 4">
        <text>(R)-4'-phosphopantothenate + L-cysteine + CTP = N-[(R)-4-phosphopantothenoyl]-L-cysteine + CMP + diphosphate + H(+)</text>
        <dbReference type="Rhea" id="RHEA:19397"/>
        <dbReference type="ChEBI" id="CHEBI:10986"/>
        <dbReference type="ChEBI" id="CHEBI:15378"/>
        <dbReference type="ChEBI" id="CHEBI:33019"/>
        <dbReference type="ChEBI" id="CHEBI:35235"/>
        <dbReference type="ChEBI" id="CHEBI:37563"/>
        <dbReference type="ChEBI" id="CHEBI:59458"/>
        <dbReference type="ChEBI" id="CHEBI:60377"/>
        <dbReference type="EC" id="6.3.2.5"/>
    </reaction>
</comment>
<dbReference type="RefSeq" id="WP_075064547.1">
    <property type="nucleotide sequence ID" value="NZ_LGCL01000045.1"/>
</dbReference>
<comment type="cofactor">
    <cofactor evidence="3">
        <name>Mg(2+)</name>
        <dbReference type="ChEBI" id="CHEBI:18420"/>
    </cofactor>
</comment>
<evidence type="ECO:0000256" key="4">
    <source>
        <dbReference type="RuleBase" id="RU364078"/>
    </source>
</evidence>
<evidence type="ECO:0000259" key="5">
    <source>
        <dbReference type="Pfam" id="PF02441"/>
    </source>
</evidence>
<feature type="binding site" evidence="3">
    <location>
        <position position="291"/>
    </location>
    <ligand>
        <name>CTP</name>
        <dbReference type="ChEBI" id="CHEBI:37563"/>
    </ligand>
</feature>
<feature type="domain" description="DNA/pantothenate metabolism flavoprotein C-terminal" evidence="6">
    <location>
        <begin position="188"/>
        <end position="401"/>
    </location>
</feature>
<protein>
    <recommendedName>
        <fullName evidence="3">Coenzyme A biosynthesis bifunctional protein CoaBC</fullName>
    </recommendedName>
    <alternativeName>
        <fullName evidence="3">DNA/pantothenate metabolism flavoprotein</fullName>
    </alternativeName>
    <alternativeName>
        <fullName evidence="3">Phosphopantothenoylcysteine synthetase/decarboxylase</fullName>
        <shortName evidence="3">PPCS-PPCDC</shortName>
    </alternativeName>
    <domain>
        <recommendedName>
            <fullName evidence="3">Phosphopantothenoylcysteine decarboxylase</fullName>
            <shortName evidence="3">PPC decarboxylase</shortName>
            <shortName evidence="3">PPC-DC</shortName>
            <ecNumber evidence="3">4.1.1.36</ecNumber>
        </recommendedName>
        <alternativeName>
            <fullName evidence="3">CoaC</fullName>
        </alternativeName>
    </domain>
    <domain>
        <recommendedName>
            <fullName evidence="3">Phosphopantothenate--cysteine ligase</fullName>
            <ecNumber evidence="3">6.3.2.5</ecNumber>
        </recommendedName>
        <alternativeName>
            <fullName evidence="3">CoaB</fullName>
        </alternativeName>
        <alternativeName>
            <fullName evidence="3">Phosphopantothenoylcysteine synthetase</fullName>
            <shortName evidence="3">PPC synthetase</shortName>
            <shortName evidence="3">PPC-S</shortName>
        </alternativeName>
    </domain>
</protein>
<sequence length="403" mass="41920">MNNPVQGKKIVLGVTGSIAAYKAAEIASRLTQWGAQVDVVLTESAQKFVTPLTFSSVTGRPAYTEADLWGGQAHVTHIGIARGADLLVIVPASANTLAKLANGIGDNLLSVTHLAASCPLIIAPAMDAGMYSHPATQANVETLQQRGALFVGPAAGHLASGLVGVGRLADPQEILGLIRFTLSRGGPLQGKKVVITAGGTREPIDPVRVITNRSSGRQGYAVAQAALDAGAQVTLITTPTQLPLPYGAEVLSVETAAQMGDAVLSASAQADALIMSAAVADFQPVQAAPQKIKKSGAPPAIELRPTTDILSAVAAQRQTLQRPRVVIGFAAESQNLLENARAKLQAKRLEMIVANDISAADAGFEVNTNRVVFLTPTAEPESLPLLSKSEVAGRIVQRLVEWL</sequence>